<sequence length="891" mass="92961">MAAANRAINMPLRVQGLDGVVRDFKKVGDAGATNFQKIENAANKANKATSKAGVPKAGASLATPKALGAGVPETNRSAEILIQNLDDATLAGGRMGGMLTGLGGLASAASIGITALAAGVLYSVQAYQEHEAALAQFNATLTFSGNSSNATADQIEDMAERISFSTLQTEESVLKAAASLARVPGMTVEGLDAAVDASARFADATKQNVEAVAKQTGEVLQALAERDLKALYEATENVTPSVRLMMLELTEAGKTADAQRVYIELLNRAAGTGPDGLTTTTDRLTQSFSQLMREFGRFTADKVNAAFASMRGEMTATQQQGYGLLDTLGQIFRLQMSLRNPLNAGTAPSGPKAPGLMTSVLALTNRGLAAGQSAADAEAAKKVQRFNPSGGGTKRRGGGGGKSSGKSDAEREAERLKREAEQAREAADRVAESNQDIIDSYSLRAKELQAQLGLEGAALEAVKRQQDIDATTRRLSVEAIEKEVAARKLAAQVAKKPFDEKAVVAEVTAEFQKQTDVLRDYATVLYDGEKAQEAFFEQQRLGKALFESTRTPIEQITTEVNEAVKAFNAGSISADTFNRRMDQLAEDLVDAADRSKDAWEGFGSEVGRTFSDILLNGGNARDILQDLLRMPLERLLFQNVETPIAGFVDQLFGNNRDKNVESARAGLPVAETQAAASVSTLGTSADVAANALLRIPSVLGVGLEDPLARFTAATDGGVNSLSKLDPAVNQFSGAVGQVLAMLSGGAGGGGGILGTVLGLAGSLVSSGAFGGGGGGASSGIGAILSSNDLSSIPGNARGGFAPTRGMFALGENGREIAQWTSRGLFIHSNEKVRRMESAGGGSGFQNTQIIQLTERTDPRRAASQIARATQHSYGVAARKGLAVPPGRLSRG</sequence>
<organism evidence="3 4">
    <name type="scientific">Sphingorhabdus pulchriflava</name>
    <dbReference type="NCBI Taxonomy" id="2292257"/>
    <lineage>
        <taxon>Bacteria</taxon>
        <taxon>Pseudomonadati</taxon>
        <taxon>Pseudomonadota</taxon>
        <taxon>Alphaproteobacteria</taxon>
        <taxon>Sphingomonadales</taxon>
        <taxon>Sphingomonadaceae</taxon>
        <taxon>Sphingorhabdus</taxon>
    </lineage>
</organism>
<dbReference type="InterPro" id="IPR009628">
    <property type="entry name" value="Phage_tape_measure_N"/>
</dbReference>
<dbReference type="OrthoDB" id="38641at2"/>
<keyword evidence="4" id="KW-1185">Reference proteome</keyword>
<evidence type="ECO:0000313" key="3">
    <source>
        <dbReference type="EMBL" id="RDV06435.1"/>
    </source>
</evidence>
<proteinExistence type="predicted"/>
<evidence type="ECO:0000256" key="1">
    <source>
        <dbReference type="SAM" id="MobiDB-lite"/>
    </source>
</evidence>
<feature type="compositionally biased region" description="Basic and acidic residues" evidence="1">
    <location>
        <begin position="405"/>
        <end position="428"/>
    </location>
</feature>
<gene>
    <name evidence="3" type="ORF">DXH95_03135</name>
</gene>
<evidence type="ECO:0000313" key="4">
    <source>
        <dbReference type="Proteomes" id="UP000263833"/>
    </source>
</evidence>
<feature type="domain" description="Bacteriophage tail tape measure N-terminal" evidence="2">
    <location>
        <begin position="93"/>
        <end position="239"/>
    </location>
</feature>
<evidence type="ECO:0000259" key="2">
    <source>
        <dbReference type="Pfam" id="PF06791"/>
    </source>
</evidence>
<dbReference type="AlphaFoldDB" id="A0A371BFQ2"/>
<comment type="caution">
    <text evidence="3">The sequence shown here is derived from an EMBL/GenBank/DDBJ whole genome shotgun (WGS) entry which is preliminary data.</text>
</comment>
<dbReference type="Pfam" id="PF06791">
    <property type="entry name" value="TMP_2"/>
    <property type="match status" value="1"/>
</dbReference>
<dbReference type="EMBL" id="QRGP01000001">
    <property type="protein sequence ID" value="RDV06435.1"/>
    <property type="molecule type" value="Genomic_DNA"/>
</dbReference>
<feature type="region of interest" description="Disordered" evidence="1">
    <location>
        <begin position="379"/>
        <end position="428"/>
    </location>
</feature>
<protein>
    <recommendedName>
        <fullName evidence="2">Bacteriophage tail tape measure N-terminal domain-containing protein</fullName>
    </recommendedName>
</protein>
<reference evidence="4" key="1">
    <citation type="submission" date="2018-08" db="EMBL/GenBank/DDBJ databases">
        <authorList>
            <person name="Kim S.-J."/>
            <person name="Jung G.-Y."/>
        </authorList>
    </citation>
    <scope>NUCLEOTIDE SEQUENCE [LARGE SCALE GENOMIC DNA]</scope>
    <source>
        <strain evidence="4">GY_G</strain>
    </source>
</reference>
<dbReference type="Proteomes" id="UP000263833">
    <property type="component" value="Unassembled WGS sequence"/>
</dbReference>
<accession>A0A371BFQ2</accession>
<name>A0A371BFQ2_9SPHN</name>
<dbReference type="RefSeq" id="WP_115547988.1">
    <property type="nucleotide sequence ID" value="NZ_QRGP01000001.1"/>
</dbReference>